<name>A0A3P3ZP33_9ZZZZ</name>
<sequence>MVVNRKKMMALVAVMAMGSSLAVLADAGTPPSASAPAPSASVPAPVVQHKAHHAHHPDMWMQHSQAMLLDMKEQLNLTAAQLEGWKAWSGDVLSITQAQTERIHHWRAEHEKKALEEDRATADHARVSTPERMAHGLDHMRLEVERLQDHLALLEKLQASTQKFYDTLDTNQKTIFDLYWQQAYAVGSTMGHPMCGHGEGMGMGMGMGGMMMHPPMPPAPPAPPAATSH</sequence>
<dbReference type="EMBL" id="UOYP01000276">
    <property type="protein sequence ID" value="VAY88643.1"/>
    <property type="molecule type" value="Genomic_DNA"/>
</dbReference>
<dbReference type="AlphaFoldDB" id="A0A3P3ZP33"/>
<protein>
    <recommendedName>
        <fullName evidence="2">Spy/CpxP family protein refolding chaperone</fullName>
    </recommendedName>
</protein>
<reference evidence="1" key="1">
    <citation type="submission" date="2018-10" db="EMBL/GenBank/DDBJ databases">
        <authorList>
            <person name="Plewniak F."/>
        </authorList>
    </citation>
    <scope>NUCLEOTIDE SEQUENCE</scope>
</reference>
<gene>
    <name evidence="1" type="ORF">CARN8_3470002</name>
</gene>
<evidence type="ECO:0000313" key="1">
    <source>
        <dbReference type="EMBL" id="VAY88643.1"/>
    </source>
</evidence>
<organism evidence="1">
    <name type="scientific">mine drainage metagenome</name>
    <dbReference type="NCBI Taxonomy" id="410659"/>
    <lineage>
        <taxon>unclassified sequences</taxon>
        <taxon>metagenomes</taxon>
        <taxon>ecological metagenomes</taxon>
    </lineage>
</organism>
<proteinExistence type="predicted"/>
<evidence type="ECO:0008006" key="2">
    <source>
        <dbReference type="Google" id="ProtNLM"/>
    </source>
</evidence>
<accession>A0A3P3ZP33</accession>